<feature type="region of interest" description="Disordered" evidence="1">
    <location>
        <begin position="129"/>
        <end position="161"/>
    </location>
</feature>
<feature type="region of interest" description="Disordered" evidence="1">
    <location>
        <begin position="462"/>
        <end position="523"/>
    </location>
</feature>
<feature type="compositionally biased region" description="Low complexity" evidence="1">
    <location>
        <begin position="7"/>
        <end position="24"/>
    </location>
</feature>
<dbReference type="AlphaFoldDB" id="A0A2B7ZJE7"/>
<dbReference type="EMBL" id="PDND01000063">
    <property type="protein sequence ID" value="PGH33440.1"/>
    <property type="molecule type" value="Genomic_DNA"/>
</dbReference>
<dbReference type="STRING" id="73230.A0A2B7ZJE7"/>
<keyword evidence="2" id="KW-0472">Membrane</keyword>
<feature type="region of interest" description="Disordered" evidence="1">
    <location>
        <begin position="223"/>
        <end position="276"/>
    </location>
</feature>
<comment type="caution">
    <text evidence="4">The sequence shown here is derived from an EMBL/GenBank/DDBJ whole genome shotgun (WGS) entry which is preliminary data.</text>
</comment>
<dbReference type="InterPro" id="IPR054256">
    <property type="entry name" value="DUF6987"/>
</dbReference>
<keyword evidence="2" id="KW-0812">Transmembrane</keyword>
<dbReference type="VEuPathDB" id="FungiDB:EMCG_00349"/>
<evidence type="ECO:0000313" key="4">
    <source>
        <dbReference type="EMBL" id="PGH33440.1"/>
    </source>
</evidence>
<protein>
    <recommendedName>
        <fullName evidence="3">DUF6987 domain-containing protein</fullName>
    </recommendedName>
</protein>
<sequence length="1062" mass="112147">MAPIPTAPGGSSTSSTPTKTGKPAVSKTKPKLEETSDSARGKSSSSMPLKPSLEKTTTTAKNGTTNTPIGLPALKGLEVADEGKIYGKDGNALGRVVEGDPNDLIGQVVGDDGEILDEDGDAIGRVEVLPETNERPDQGAGQDEEQVNEAGKNVPVDFGSLQGLKVGEEGNIKSSDGEVVAKVVEGDPDDLVGFALNDQGEVIDEDGDAIGRIVIVPQQGKDISTGQDVGNIEENGTEQQVKGSTKQPTESAADVSVSDAGPEVAPSKAEVETPGLPNLSKLAGLSVNDQGQVADDSGNVLGKLDEGKLEEIVGKEINERGLVLDDDGNIVGKVAVVESVANAKEDEGSNLPPLSILKGLKCNKQGKIVDTGGKPVGELVEGSARAIWKYGAQLDSQGQFCDSRGQVIGKARAVQQEEEEEEDTPFAGFEGLAVGKDGWVEDENGNKVGQIVQGDSKRFVGRAVDPDGDILDKRGNVVGHAERYEEEEPESEPEPAKEDSSTLKGLVPNKQGNVIGPDGLPIGRVVDGNPKGLAGRKIDKNGRIWSDSGKPIGQCELIPEDERDAKAEGPFAGLEGLVVVNDGLVEDENGNVVGKVAEGDAKKLRGRAVDEDGDIMDKYGNVKGHVEPYEPPEEEAMEEDLSLLAGKIINKAGNLVDESGIAIGRLVSGDPKKLAGRKVDDKGQIWGDKGQVIGKAELIPEAERDKPEGPFSGFERLTVGKEGVVQDNSGQIVGRMVEGDAKKLMGRLVDEDGAIVDKAGNVLGKAERWEPEEKKRDINPMSGRKVNKEGEVRDADGDLIGKLTDGNLNNLAGKSIDDNGYVVDNDGNKIGECTLLENIPEESKETEMSPEQLEAEKQTEQERELAKKMCAIVQQTFDKVGAVCKMIKEHTERADRTPKDELDEEELVRNVKPLIEEGGSHLQECNGALRALDPDGQIAAKAKSKSAQREASPEEHQLADLLKELTSTVATTIDNARKRIADMPHAKKKLNPLWALLSEPLFQIITAVGLLLTGVLGLVGRLLNGLGLGGLVNGLLGGLGINKLLGELGLGSVTSALNLGGR</sequence>
<dbReference type="InterPro" id="IPR022124">
    <property type="entry name" value="DUF3659"/>
</dbReference>
<feature type="compositionally biased region" description="Basic and acidic residues" evidence="1">
    <location>
        <begin position="30"/>
        <end position="40"/>
    </location>
</feature>
<proteinExistence type="predicted"/>
<dbReference type="PANTHER" id="PTHR39461">
    <property type="entry name" value="LEA DOMAIN PROTEIN (AFU_ORTHOLOGUE AFUA_8G04920)"/>
    <property type="match status" value="1"/>
</dbReference>
<reference evidence="4 5" key="1">
    <citation type="submission" date="2017-10" db="EMBL/GenBank/DDBJ databases">
        <title>Comparative genomics in systemic dimorphic fungi from Ajellomycetaceae.</title>
        <authorList>
            <person name="Munoz J.F."/>
            <person name="Mcewen J.G."/>
            <person name="Clay O.K."/>
            <person name="Cuomo C.A."/>
        </authorList>
    </citation>
    <scope>NUCLEOTIDE SEQUENCE [LARGE SCALE GENOMIC DNA]</scope>
    <source>
        <strain evidence="4 5">UAMH4076</strain>
    </source>
</reference>
<evidence type="ECO:0000313" key="5">
    <source>
        <dbReference type="Proteomes" id="UP000226031"/>
    </source>
</evidence>
<keyword evidence="2" id="KW-1133">Transmembrane helix</keyword>
<dbReference type="Pfam" id="PF12396">
    <property type="entry name" value="DUF3659"/>
    <property type="match status" value="10"/>
</dbReference>
<dbReference type="PANTHER" id="PTHR39461:SF1">
    <property type="entry name" value="LEA DOMAIN PROTEIN (AFU_ORTHOLOGUE AFUA_8G04920)"/>
    <property type="match status" value="1"/>
</dbReference>
<feature type="region of interest" description="Disordered" evidence="1">
    <location>
        <begin position="1"/>
        <end position="76"/>
    </location>
</feature>
<feature type="transmembrane region" description="Helical" evidence="2">
    <location>
        <begin position="1001"/>
        <end position="1023"/>
    </location>
</feature>
<feature type="domain" description="DUF6987" evidence="3">
    <location>
        <begin position="854"/>
        <end position="1052"/>
    </location>
</feature>
<feature type="compositionally biased region" description="Acidic residues" evidence="1">
    <location>
        <begin position="484"/>
        <end position="493"/>
    </location>
</feature>
<evidence type="ECO:0000256" key="1">
    <source>
        <dbReference type="SAM" id="MobiDB-lite"/>
    </source>
</evidence>
<feature type="compositionally biased region" description="Basic and acidic residues" evidence="1">
    <location>
        <begin position="470"/>
        <end position="483"/>
    </location>
</feature>
<feature type="compositionally biased region" description="Polar residues" evidence="1">
    <location>
        <begin position="237"/>
        <end position="250"/>
    </location>
</feature>
<dbReference type="Pfam" id="PF22485">
    <property type="entry name" value="DUF6987"/>
    <property type="match status" value="1"/>
</dbReference>
<feature type="compositionally biased region" description="Low complexity" evidence="1">
    <location>
        <begin position="42"/>
        <end position="67"/>
    </location>
</feature>
<dbReference type="Proteomes" id="UP000226031">
    <property type="component" value="Unassembled WGS sequence"/>
</dbReference>
<evidence type="ECO:0000259" key="3">
    <source>
        <dbReference type="Pfam" id="PF22485"/>
    </source>
</evidence>
<gene>
    <name evidence="4" type="ORF">GX50_03747</name>
</gene>
<organism evidence="4 5">
    <name type="scientific">[Emmonsia] crescens</name>
    <dbReference type="NCBI Taxonomy" id="73230"/>
    <lineage>
        <taxon>Eukaryota</taxon>
        <taxon>Fungi</taxon>
        <taxon>Dikarya</taxon>
        <taxon>Ascomycota</taxon>
        <taxon>Pezizomycotina</taxon>
        <taxon>Eurotiomycetes</taxon>
        <taxon>Eurotiomycetidae</taxon>
        <taxon>Onygenales</taxon>
        <taxon>Ajellomycetaceae</taxon>
        <taxon>Emergomyces</taxon>
    </lineage>
</organism>
<accession>A0A2B7ZJE7</accession>
<evidence type="ECO:0000256" key="2">
    <source>
        <dbReference type="SAM" id="Phobius"/>
    </source>
</evidence>
<name>A0A2B7ZJE7_9EURO</name>
<keyword evidence="5" id="KW-1185">Reference proteome</keyword>